<dbReference type="EMBL" id="JARKIE010000221">
    <property type="protein sequence ID" value="KAJ7664778.1"/>
    <property type="molecule type" value="Genomic_DNA"/>
</dbReference>
<keyword evidence="4" id="KW-1185">Reference proteome</keyword>
<keyword evidence="2" id="KW-1133">Transmembrane helix</keyword>
<evidence type="ECO:0000313" key="3">
    <source>
        <dbReference type="EMBL" id="KAJ7664778.1"/>
    </source>
</evidence>
<accession>A0AAD7CUN3</accession>
<sequence length="356" mass="37559">MLCNRLASWAPLWCLSSPLDTMSIFPLLNLVLYCLFVCATRNITIDDASPLVTYDAPVLQRNITAFDSRLLEDGTITFVAPTPNASPTISISFTGIAIYIFVAYPGYNESAPSGFTAFIDGAEAGGWAAAESALLYRHLVYHSAVLADAPHTLVMQIKPNWELYFDYALYTSTVSDPALSATSGGASAQQITGGTASSSATPITTGTKKPLLGVAIGAALGGAVFVALGCGGWILLRPRRAAKKRTLTPFTDGFRIDDDSEKDGAPPPATPFLLRSPPSARRKSKSKSALLDGGVPPTGTVDAHPNPSDPEPAALVGLTTELRRLTASVQRLETGIPEARDGGPVLQRPPAYMHGV</sequence>
<dbReference type="AlphaFoldDB" id="A0AAD7CUN3"/>
<feature type="transmembrane region" description="Helical" evidence="2">
    <location>
        <begin position="211"/>
        <end position="236"/>
    </location>
</feature>
<keyword evidence="2" id="KW-0472">Membrane</keyword>
<feature type="region of interest" description="Disordered" evidence="1">
    <location>
        <begin position="337"/>
        <end position="356"/>
    </location>
</feature>
<protein>
    <submittedName>
        <fullName evidence="3">Uncharacterized protein</fullName>
    </submittedName>
</protein>
<gene>
    <name evidence="3" type="ORF">B0H17DRAFT_1143624</name>
</gene>
<reference evidence="3" key="1">
    <citation type="submission" date="2023-03" db="EMBL/GenBank/DDBJ databases">
        <title>Massive genome expansion in bonnet fungi (Mycena s.s.) driven by repeated elements and novel gene families across ecological guilds.</title>
        <authorList>
            <consortium name="Lawrence Berkeley National Laboratory"/>
            <person name="Harder C.B."/>
            <person name="Miyauchi S."/>
            <person name="Viragh M."/>
            <person name="Kuo A."/>
            <person name="Thoen E."/>
            <person name="Andreopoulos B."/>
            <person name="Lu D."/>
            <person name="Skrede I."/>
            <person name="Drula E."/>
            <person name="Henrissat B."/>
            <person name="Morin E."/>
            <person name="Kohler A."/>
            <person name="Barry K."/>
            <person name="LaButti K."/>
            <person name="Morin E."/>
            <person name="Salamov A."/>
            <person name="Lipzen A."/>
            <person name="Mereny Z."/>
            <person name="Hegedus B."/>
            <person name="Baldrian P."/>
            <person name="Stursova M."/>
            <person name="Weitz H."/>
            <person name="Taylor A."/>
            <person name="Grigoriev I.V."/>
            <person name="Nagy L.G."/>
            <person name="Martin F."/>
            <person name="Kauserud H."/>
        </authorList>
    </citation>
    <scope>NUCLEOTIDE SEQUENCE</scope>
    <source>
        <strain evidence="3">CBHHK067</strain>
    </source>
</reference>
<proteinExistence type="predicted"/>
<evidence type="ECO:0000256" key="2">
    <source>
        <dbReference type="SAM" id="Phobius"/>
    </source>
</evidence>
<evidence type="ECO:0000313" key="4">
    <source>
        <dbReference type="Proteomes" id="UP001221757"/>
    </source>
</evidence>
<organism evidence="3 4">
    <name type="scientific">Mycena rosella</name>
    <name type="common">Pink bonnet</name>
    <name type="synonym">Agaricus rosellus</name>
    <dbReference type="NCBI Taxonomy" id="1033263"/>
    <lineage>
        <taxon>Eukaryota</taxon>
        <taxon>Fungi</taxon>
        <taxon>Dikarya</taxon>
        <taxon>Basidiomycota</taxon>
        <taxon>Agaricomycotina</taxon>
        <taxon>Agaricomycetes</taxon>
        <taxon>Agaricomycetidae</taxon>
        <taxon>Agaricales</taxon>
        <taxon>Marasmiineae</taxon>
        <taxon>Mycenaceae</taxon>
        <taxon>Mycena</taxon>
    </lineage>
</organism>
<evidence type="ECO:0000256" key="1">
    <source>
        <dbReference type="SAM" id="MobiDB-lite"/>
    </source>
</evidence>
<dbReference type="Proteomes" id="UP001221757">
    <property type="component" value="Unassembled WGS sequence"/>
</dbReference>
<comment type="caution">
    <text evidence="3">The sequence shown here is derived from an EMBL/GenBank/DDBJ whole genome shotgun (WGS) entry which is preliminary data.</text>
</comment>
<keyword evidence="2" id="KW-0812">Transmembrane</keyword>
<feature type="region of interest" description="Disordered" evidence="1">
    <location>
        <begin position="250"/>
        <end position="313"/>
    </location>
</feature>
<name>A0AAD7CUN3_MYCRO</name>